<dbReference type="GO" id="GO:0004190">
    <property type="term" value="F:aspartic-type endopeptidase activity"/>
    <property type="evidence" value="ECO:0007669"/>
    <property type="project" value="InterPro"/>
</dbReference>
<evidence type="ECO:0000256" key="5">
    <source>
        <dbReference type="ARBA" id="ARBA00022989"/>
    </source>
</evidence>
<dbReference type="InterPro" id="IPR000045">
    <property type="entry name" value="Prepilin_IV_endopep_pep"/>
</dbReference>
<feature type="transmembrane region" description="Helical" evidence="7">
    <location>
        <begin position="179"/>
        <end position="212"/>
    </location>
</feature>
<dbReference type="GO" id="GO:0005886">
    <property type="term" value="C:plasma membrane"/>
    <property type="evidence" value="ECO:0007669"/>
    <property type="project" value="UniProtKB-SubCell"/>
</dbReference>
<dbReference type="STRING" id="1131731.BAZO_12264"/>
<feature type="transmembrane region" description="Helical" evidence="7">
    <location>
        <begin position="6"/>
        <end position="27"/>
    </location>
</feature>
<feature type="transmembrane region" description="Helical" evidence="7">
    <location>
        <begin position="75"/>
        <end position="94"/>
    </location>
</feature>
<feature type="transmembrane region" description="Helical" evidence="7">
    <location>
        <begin position="224"/>
        <end position="246"/>
    </location>
</feature>
<dbReference type="Proteomes" id="UP000006315">
    <property type="component" value="Unassembled WGS sequence"/>
</dbReference>
<evidence type="ECO:0000256" key="2">
    <source>
        <dbReference type="ARBA" id="ARBA00005801"/>
    </source>
</evidence>
<evidence type="ECO:0000259" key="8">
    <source>
        <dbReference type="Pfam" id="PF01478"/>
    </source>
</evidence>
<accession>K6C1G5</accession>
<dbReference type="Pfam" id="PF01478">
    <property type="entry name" value="Peptidase_A24"/>
    <property type="match status" value="1"/>
</dbReference>
<dbReference type="GO" id="GO:0006465">
    <property type="term" value="P:signal peptide processing"/>
    <property type="evidence" value="ECO:0007669"/>
    <property type="project" value="TreeGrafter"/>
</dbReference>
<feature type="domain" description="Prepilin peptidase A24 N-terminal" evidence="9">
    <location>
        <begin position="11"/>
        <end position="90"/>
    </location>
</feature>
<feature type="transmembrane region" description="Helical" evidence="7">
    <location>
        <begin position="100"/>
        <end position="120"/>
    </location>
</feature>
<keyword evidence="4 7" id="KW-0812">Transmembrane</keyword>
<evidence type="ECO:0000256" key="4">
    <source>
        <dbReference type="ARBA" id="ARBA00022692"/>
    </source>
</evidence>
<reference evidence="10 11" key="1">
    <citation type="journal article" date="2012" name="Front. Microbiol.">
        <title>Redundancy and modularity in membrane-associated dissimilatory nitrate reduction in Bacillus.</title>
        <authorList>
            <person name="Heylen K."/>
            <person name="Keltjens J."/>
        </authorList>
    </citation>
    <scope>NUCLEOTIDE SEQUENCE [LARGE SCALE GENOMIC DNA]</scope>
    <source>
        <strain evidence="10 11">LMG 9581</strain>
    </source>
</reference>
<comment type="caution">
    <text evidence="10">The sequence shown here is derived from an EMBL/GenBank/DDBJ whole genome shotgun (WGS) entry which is preliminary data.</text>
</comment>
<evidence type="ECO:0000256" key="7">
    <source>
        <dbReference type="SAM" id="Phobius"/>
    </source>
</evidence>
<dbReference type="InterPro" id="IPR010627">
    <property type="entry name" value="Prepilin_pept_A24_N"/>
</dbReference>
<organism evidence="10 11">
    <name type="scientific">Schinkia azotoformans LMG 9581</name>
    <dbReference type="NCBI Taxonomy" id="1131731"/>
    <lineage>
        <taxon>Bacteria</taxon>
        <taxon>Bacillati</taxon>
        <taxon>Bacillota</taxon>
        <taxon>Bacilli</taxon>
        <taxon>Bacillales</taxon>
        <taxon>Bacillaceae</taxon>
        <taxon>Calidifontibacillus/Schinkia group</taxon>
        <taxon>Schinkia</taxon>
    </lineage>
</organism>
<dbReference type="MEROPS" id="A24.019"/>
<evidence type="ECO:0000259" key="9">
    <source>
        <dbReference type="Pfam" id="PF06750"/>
    </source>
</evidence>
<dbReference type="Pfam" id="PF06750">
    <property type="entry name" value="A24_N_bact"/>
    <property type="match status" value="1"/>
</dbReference>
<keyword evidence="11" id="KW-1185">Reference proteome</keyword>
<keyword evidence="5 7" id="KW-1133">Transmembrane helix</keyword>
<feature type="domain" description="Prepilin type IV endopeptidase peptidase" evidence="8">
    <location>
        <begin position="105"/>
        <end position="208"/>
    </location>
</feature>
<dbReference type="EMBL" id="AJLR01000111">
    <property type="protein sequence ID" value="EKN64975.1"/>
    <property type="molecule type" value="Genomic_DNA"/>
</dbReference>
<comment type="subcellular location">
    <subcellularLocation>
        <location evidence="1">Cell membrane</location>
        <topology evidence="1">Multi-pass membrane protein</topology>
    </subcellularLocation>
</comment>
<keyword evidence="6 7" id="KW-0472">Membrane</keyword>
<evidence type="ECO:0000256" key="3">
    <source>
        <dbReference type="ARBA" id="ARBA00022475"/>
    </source>
</evidence>
<proteinExistence type="inferred from homology"/>
<feature type="transmembrane region" description="Helical" evidence="7">
    <location>
        <begin position="148"/>
        <end position="167"/>
    </location>
</feature>
<dbReference type="PATRIC" id="fig|1131731.3.peg.2513"/>
<evidence type="ECO:0000313" key="10">
    <source>
        <dbReference type="EMBL" id="EKN64975.1"/>
    </source>
</evidence>
<dbReference type="RefSeq" id="WP_003331816.1">
    <property type="nucleotide sequence ID" value="NZ_AJLR01000111.1"/>
</dbReference>
<comment type="similarity">
    <text evidence="2">Belongs to the peptidase A24 family.</text>
</comment>
<protein>
    <submittedName>
        <fullName evidence="10">Peptidase A24A domain-containing protein</fullName>
    </submittedName>
</protein>
<evidence type="ECO:0000256" key="1">
    <source>
        <dbReference type="ARBA" id="ARBA00004651"/>
    </source>
</evidence>
<feature type="transmembrane region" description="Helical" evidence="7">
    <location>
        <begin position="127"/>
        <end position="142"/>
    </location>
</feature>
<keyword evidence="3" id="KW-1003">Cell membrane</keyword>
<sequence length="255" mass="28337">MTVFLYIYIFIVGLALGSFFNVVGLRIPNNQSIVKPRSACPSCQKQLTSIQLIPVFSYVLQKGQCKNCNEKISPIYPFMELLTAILFTISPLMVGWSKELIVALTLVSMLIIIVVSDIKYMLIPDKVLLFFAPLFIIERIFIPLDPWWSPILGAALGFGLLLLIAIVSRGGMGGGDIKLFAILGLVLGWKLVLLAFFMSTLFGSIFGIIGLLIKKVERGKPMPFGPYIALGTIVTYFWGEVLINWYSVNFLSTLL</sequence>
<name>K6C1G5_SCHAZ</name>
<evidence type="ECO:0000313" key="11">
    <source>
        <dbReference type="Proteomes" id="UP000006315"/>
    </source>
</evidence>
<dbReference type="AlphaFoldDB" id="K6C1G5"/>
<evidence type="ECO:0000256" key="6">
    <source>
        <dbReference type="ARBA" id="ARBA00023136"/>
    </source>
</evidence>
<dbReference type="PANTHER" id="PTHR30487:SF0">
    <property type="entry name" value="PREPILIN LEADER PEPTIDASE_N-METHYLTRANSFERASE-RELATED"/>
    <property type="match status" value="1"/>
</dbReference>
<dbReference type="PANTHER" id="PTHR30487">
    <property type="entry name" value="TYPE 4 PREPILIN-LIKE PROTEINS LEADER PEPTIDE-PROCESSING ENZYME"/>
    <property type="match status" value="1"/>
</dbReference>
<dbReference type="Gene3D" id="1.20.120.1220">
    <property type="match status" value="1"/>
</dbReference>
<gene>
    <name evidence="10" type="ORF">BAZO_12264</name>
</gene>
<dbReference type="InterPro" id="IPR050882">
    <property type="entry name" value="Prepilin_peptidase/N-MTase"/>
</dbReference>